<name>J4DPD4_THEOR</name>
<dbReference type="Proteomes" id="UP000003786">
    <property type="component" value="Chromosome 2"/>
</dbReference>
<sequence>MVTAFEQWVPCSRCLQCRATVFVILLHSRYCPNYYCFKQDTVVDAEIVRAFADSVSVTFTENTLNRDIKLDETVNVAYNECSTMSVRKQEMLVQSTLNSPRVSGVDSEPYFMIVAVTILSFRTQLWVKEPMRNELGEKISGKCPVVNSRLKLYTLDCEFKKRGHSSPTLLTPVLPIADQFLQKTHLK</sequence>
<dbReference type="KEGG" id="tot:TOT_020000764"/>
<proteinExistence type="predicted"/>
<protein>
    <submittedName>
        <fullName evidence="1">Uncharacterized protein</fullName>
    </submittedName>
</protein>
<accession>J4DPD4</accession>
<keyword evidence="2" id="KW-1185">Reference proteome</keyword>
<organism evidence="1 2">
    <name type="scientific">Theileria orientalis strain Shintoku</name>
    <dbReference type="NCBI Taxonomy" id="869250"/>
    <lineage>
        <taxon>Eukaryota</taxon>
        <taxon>Sar</taxon>
        <taxon>Alveolata</taxon>
        <taxon>Apicomplexa</taxon>
        <taxon>Aconoidasida</taxon>
        <taxon>Piroplasmida</taxon>
        <taxon>Theileriidae</taxon>
        <taxon>Theileria</taxon>
    </lineage>
</organism>
<reference evidence="1 2" key="1">
    <citation type="journal article" date="2012" name="MBio">
        <title>Comparative genome analysis of three eukaryotic parasites with differing abilities to transform leukocytes reveals key mediators of Theileria-induced leukocyte transformation.</title>
        <authorList>
            <person name="Hayashida K."/>
            <person name="Hara Y."/>
            <person name="Abe T."/>
            <person name="Yamasaki C."/>
            <person name="Toyoda A."/>
            <person name="Kosuge T."/>
            <person name="Suzuki Y."/>
            <person name="Sato Y."/>
            <person name="Kawashima S."/>
            <person name="Katayama T."/>
            <person name="Wakaguri H."/>
            <person name="Inoue N."/>
            <person name="Homma K."/>
            <person name="Tada-Umezaki M."/>
            <person name="Yagi Y."/>
            <person name="Fujii Y."/>
            <person name="Habara T."/>
            <person name="Kanehisa M."/>
            <person name="Watanabe H."/>
            <person name="Ito K."/>
            <person name="Gojobori T."/>
            <person name="Sugawara H."/>
            <person name="Imanishi T."/>
            <person name="Weir W."/>
            <person name="Gardner M."/>
            <person name="Pain A."/>
            <person name="Shiels B."/>
            <person name="Hattori M."/>
            <person name="Nene V."/>
            <person name="Sugimoto C."/>
        </authorList>
    </citation>
    <scope>NUCLEOTIDE SEQUENCE [LARGE SCALE GENOMIC DNA]</scope>
    <source>
        <strain evidence="1 2">Shintoku</strain>
    </source>
</reference>
<gene>
    <name evidence="1" type="ORF">TOT_020000764</name>
</gene>
<evidence type="ECO:0000313" key="1">
    <source>
        <dbReference type="EMBL" id="BAM40509.1"/>
    </source>
</evidence>
<dbReference type="EMBL" id="AP011947">
    <property type="protein sequence ID" value="BAM40509.1"/>
    <property type="molecule type" value="Genomic_DNA"/>
</dbReference>
<dbReference type="GeneID" id="20714885"/>
<dbReference type="AlphaFoldDB" id="J4DPD4"/>
<dbReference type="VEuPathDB" id="PiroplasmaDB:TOT_020000764"/>
<evidence type="ECO:0000313" key="2">
    <source>
        <dbReference type="Proteomes" id="UP000003786"/>
    </source>
</evidence>
<dbReference type="RefSeq" id="XP_009690810.1">
    <property type="nucleotide sequence ID" value="XM_009692515.1"/>
</dbReference>